<feature type="domain" description="Major facilitator superfamily (MFS) profile" evidence="9">
    <location>
        <begin position="19"/>
        <end position="472"/>
    </location>
</feature>
<keyword evidence="6 8" id="KW-0472">Membrane</keyword>
<feature type="transmembrane region" description="Helical" evidence="8">
    <location>
        <begin position="153"/>
        <end position="174"/>
    </location>
</feature>
<keyword evidence="11" id="KW-1185">Reference proteome</keyword>
<comment type="similarity">
    <text evidence="2">Belongs to the major facilitator superfamily. Sugar transporter (TC 2.A.1.1) family.</text>
</comment>
<dbReference type="GO" id="GO:0016020">
    <property type="term" value="C:membrane"/>
    <property type="evidence" value="ECO:0007669"/>
    <property type="project" value="UniProtKB-SubCell"/>
</dbReference>
<feature type="transmembrane region" description="Helical" evidence="8">
    <location>
        <begin position="94"/>
        <end position="111"/>
    </location>
</feature>
<dbReference type="InterPro" id="IPR036259">
    <property type="entry name" value="MFS_trans_sf"/>
</dbReference>
<dbReference type="Pfam" id="PF00083">
    <property type="entry name" value="Sugar_tr"/>
    <property type="match status" value="1"/>
</dbReference>
<comment type="subcellular location">
    <subcellularLocation>
        <location evidence="1">Membrane</location>
        <topology evidence="1">Multi-pass membrane protein</topology>
    </subcellularLocation>
</comment>
<feature type="region of interest" description="Disordered" evidence="7">
    <location>
        <begin position="529"/>
        <end position="551"/>
    </location>
</feature>
<keyword evidence="5 8" id="KW-1133">Transmembrane helix</keyword>
<evidence type="ECO:0000256" key="1">
    <source>
        <dbReference type="ARBA" id="ARBA00004141"/>
    </source>
</evidence>
<evidence type="ECO:0000256" key="7">
    <source>
        <dbReference type="SAM" id="MobiDB-lite"/>
    </source>
</evidence>
<dbReference type="EMBL" id="CDHN01000002">
    <property type="protein sequence ID" value="CEJ86537.1"/>
    <property type="molecule type" value="Genomic_DNA"/>
</dbReference>
<dbReference type="InterPro" id="IPR003663">
    <property type="entry name" value="Sugar/inositol_transpt"/>
</dbReference>
<dbReference type="PROSITE" id="PS50850">
    <property type="entry name" value="MFS"/>
    <property type="match status" value="1"/>
</dbReference>
<feature type="transmembrane region" description="Helical" evidence="8">
    <location>
        <begin position="315"/>
        <end position="336"/>
    </location>
</feature>
<keyword evidence="4 8" id="KW-0812">Transmembrane</keyword>
<feature type="compositionally biased region" description="Basic and acidic residues" evidence="7">
    <location>
        <begin position="532"/>
        <end position="551"/>
    </location>
</feature>
<evidence type="ECO:0000256" key="2">
    <source>
        <dbReference type="ARBA" id="ARBA00010992"/>
    </source>
</evidence>
<feature type="transmembrane region" description="Helical" evidence="8">
    <location>
        <begin position="123"/>
        <end position="141"/>
    </location>
</feature>
<evidence type="ECO:0000313" key="10">
    <source>
        <dbReference type="EMBL" id="CEJ86537.1"/>
    </source>
</evidence>
<feature type="transmembrane region" description="Helical" evidence="8">
    <location>
        <begin position="345"/>
        <end position="362"/>
    </location>
</feature>
<dbReference type="Proteomes" id="UP000039046">
    <property type="component" value="Unassembled WGS sequence"/>
</dbReference>
<evidence type="ECO:0000256" key="4">
    <source>
        <dbReference type="ARBA" id="ARBA00022692"/>
    </source>
</evidence>
<dbReference type="GO" id="GO:0005351">
    <property type="term" value="F:carbohydrate:proton symporter activity"/>
    <property type="evidence" value="ECO:0007669"/>
    <property type="project" value="TreeGrafter"/>
</dbReference>
<evidence type="ECO:0000256" key="3">
    <source>
        <dbReference type="ARBA" id="ARBA00022448"/>
    </source>
</evidence>
<dbReference type="SUPFAM" id="SSF103473">
    <property type="entry name" value="MFS general substrate transporter"/>
    <property type="match status" value="1"/>
</dbReference>
<feature type="transmembrane region" description="Helical" evidence="8">
    <location>
        <begin position="382"/>
        <end position="407"/>
    </location>
</feature>
<evidence type="ECO:0000256" key="8">
    <source>
        <dbReference type="SAM" id="Phobius"/>
    </source>
</evidence>
<keyword evidence="3" id="KW-0813">Transport</keyword>
<proteinExistence type="inferred from homology"/>
<protein>
    <recommendedName>
        <fullName evidence="9">Major facilitator superfamily (MFS) profile domain-containing protein</fullName>
    </recommendedName>
</protein>
<gene>
    <name evidence="10" type="ORF">VHEMI04133</name>
</gene>
<sequence>MAVFQVWQHVPGKALLALINLVSAVALIFEGYNQGVYGTASSTPGFIRMAGIGHGHDVTNTTKQGGLAASYYFGGMWGCFAGGWAGDRFGRKKAVLVGTWLAMVGAALQAGSQNANMFICGRVVAGLGIGFVNTVVLPWVSELCESHDRGSSFSIVFMANFLGIAIASWINFGVQNSTSDFQWRFPFAWMMIPLVLVNMVLPFLPESPRWLVANDKSAEAIDILCKLRGDLSPDDERISAEIKGLDAIVKLSHHPRNNMLNIFLGGRHSGKLHLGRRAVLGFALQWIQQWTGILAVVSWASVIFKLSGFDSYKSLWLAALVNTLGVPATAAAALVIDRIGRVKSLLVSFVIQGVALFLLAGLLKTSEDRAPIDPDLAVRLGTAGSCFVFVYLWFFCMFNIVPSWIYGTEIWPQEIRAQGYAFTIFGWATGCGMTQFVIPILLDHLGWATFIFFGAMNVVVFPIVWLTYPEVAGRSLEDVSLLFTSDSILERENMKEYHNLKAEAGENVHLAVRNLLAQVEADVGVHTSEAGSARRLEDGEETRGKEQSKEV</sequence>
<dbReference type="OrthoDB" id="2544694at2759"/>
<evidence type="ECO:0000259" key="9">
    <source>
        <dbReference type="PROSITE" id="PS50850"/>
    </source>
</evidence>
<organism evidence="10 11">
    <name type="scientific">[Torrubiella] hemipterigena</name>
    <dbReference type="NCBI Taxonomy" id="1531966"/>
    <lineage>
        <taxon>Eukaryota</taxon>
        <taxon>Fungi</taxon>
        <taxon>Dikarya</taxon>
        <taxon>Ascomycota</taxon>
        <taxon>Pezizomycotina</taxon>
        <taxon>Sordariomycetes</taxon>
        <taxon>Hypocreomycetidae</taxon>
        <taxon>Hypocreales</taxon>
        <taxon>Clavicipitaceae</taxon>
        <taxon>Clavicipitaceae incertae sedis</taxon>
        <taxon>'Torrubiella' clade</taxon>
    </lineage>
</organism>
<accession>A0A0A1TFL4</accession>
<feature type="transmembrane region" description="Helical" evidence="8">
    <location>
        <begin position="447"/>
        <end position="468"/>
    </location>
</feature>
<dbReference type="PANTHER" id="PTHR48022:SF44">
    <property type="entry name" value="SUGAR TRANSPORTER, PUTATIVE (AFU_ORTHOLOGUE AFUA_4G14610)-RELATED"/>
    <property type="match status" value="1"/>
</dbReference>
<evidence type="ECO:0000313" key="11">
    <source>
        <dbReference type="Proteomes" id="UP000039046"/>
    </source>
</evidence>
<dbReference type="InterPro" id="IPR050360">
    <property type="entry name" value="MFS_Sugar_Transporters"/>
</dbReference>
<dbReference type="InterPro" id="IPR020846">
    <property type="entry name" value="MFS_dom"/>
</dbReference>
<dbReference type="PANTHER" id="PTHR48022">
    <property type="entry name" value="PLASTIDIC GLUCOSE TRANSPORTER 4"/>
    <property type="match status" value="1"/>
</dbReference>
<dbReference type="PRINTS" id="PR00171">
    <property type="entry name" value="SUGRTRNSPORT"/>
</dbReference>
<feature type="transmembrane region" description="Helical" evidence="8">
    <location>
        <begin position="419"/>
        <end position="441"/>
    </location>
</feature>
<dbReference type="AlphaFoldDB" id="A0A0A1TFL4"/>
<feature type="transmembrane region" description="Helical" evidence="8">
    <location>
        <begin position="278"/>
        <end position="303"/>
    </location>
</feature>
<dbReference type="Gene3D" id="1.20.1250.20">
    <property type="entry name" value="MFS general substrate transporter like domains"/>
    <property type="match status" value="1"/>
</dbReference>
<feature type="transmembrane region" description="Helical" evidence="8">
    <location>
        <begin position="186"/>
        <end position="204"/>
    </location>
</feature>
<dbReference type="InterPro" id="IPR005828">
    <property type="entry name" value="MFS_sugar_transport-like"/>
</dbReference>
<dbReference type="HOGENOM" id="CLU_001265_30_3_1"/>
<reference evidence="10 11" key="1">
    <citation type="journal article" date="2015" name="Genome Announc.">
        <title>Draft Genome Sequence and Gene Annotation of the Entomopathogenic Fungus Verticillium hemipterigenum.</title>
        <authorList>
            <person name="Horn F."/>
            <person name="Habel A."/>
            <person name="Scharf D.H."/>
            <person name="Dworschak J."/>
            <person name="Brakhage A.A."/>
            <person name="Guthke R."/>
            <person name="Hertweck C."/>
            <person name="Linde J."/>
        </authorList>
    </citation>
    <scope>NUCLEOTIDE SEQUENCE [LARGE SCALE GENOMIC DNA]</scope>
</reference>
<feature type="transmembrane region" description="Helical" evidence="8">
    <location>
        <begin position="14"/>
        <end position="32"/>
    </location>
</feature>
<evidence type="ECO:0000256" key="5">
    <source>
        <dbReference type="ARBA" id="ARBA00022989"/>
    </source>
</evidence>
<name>A0A0A1TFL4_9HYPO</name>
<evidence type="ECO:0000256" key="6">
    <source>
        <dbReference type="ARBA" id="ARBA00023136"/>
    </source>
</evidence>